<dbReference type="Pfam" id="PF01265">
    <property type="entry name" value="Cyto_heme_lyase"/>
    <property type="match status" value="1"/>
</dbReference>
<dbReference type="GeneID" id="95977554"/>
<keyword evidence="5 10" id="KW-0999">Mitochondrion inner membrane</keyword>
<dbReference type="PANTHER" id="PTHR12743">
    <property type="entry name" value="CYTOCHROME C1 HEME LYASE"/>
    <property type="match status" value="1"/>
</dbReference>
<evidence type="ECO:0000313" key="13">
    <source>
        <dbReference type="Proteomes" id="UP001562354"/>
    </source>
</evidence>
<evidence type="ECO:0000256" key="6">
    <source>
        <dbReference type="ARBA" id="ARBA00023004"/>
    </source>
</evidence>
<feature type="region of interest" description="Disordered" evidence="11">
    <location>
        <begin position="98"/>
        <end position="126"/>
    </location>
</feature>
<dbReference type="PROSITE" id="PS00822">
    <property type="entry name" value="CYTO_HEME_LYASE_2"/>
    <property type="match status" value="1"/>
</dbReference>
<feature type="compositionally biased region" description="Polar residues" evidence="11">
    <location>
        <begin position="98"/>
        <end position="110"/>
    </location>
</feature>
<keyword evidence="13" id="KW-1185">Reference proteome</keyword>
<comment type="subcellular location">
    <subcellularLocation>
        <location evidence="1 10">Mitochondrion inner membrane</location>
    </subcellularLocation>
</comment>
<dbReference type="RefSeq" id="XP_069201217.1">
    <property type="nucleotide sequence ID" value="XM_069343392.1"/>
</dbReference>
<evidence type="ECO:0000256" key="3">
    <source>
        <dbReference type="ARBA" id="ARBA00022617"/>
    </source>
</evidence>
<evidence type="ECO:0000256" key="5">
    <source>
        <dbReference type="ARBA" id="ARBA00022792"/>
    </source>
</evidence>
<dbReference type="EC" id="4.4.1.17" evidence="10"/>
<keyword evidence="8 10" id="KW-0472">Membrane</keyword>
<feature type="compositionally biased region" description="Basic and acidic residues" evidence="11">
    <location>
        <begin position="112"/>
        <end position="125"/>
    </location>
</feature>
<evidence type="ECO:0000256" key="8">
    <source>
        <dbReference type="ARBA" id="ARBA00023136"/>
    </source>
</evidence>
<accession>A0ABR3PG59</accession>
<evidence type="ECO:0000256" key="11">
    <source>
        <dbReference type="SAM" id="MobiDB-lite"/>
    </source>
</evidence>
<feature type="compositionally biased region" description="Pro residues" evidence="11">
    <location>
        <begin position="33"/>
        <end position="42"/>
    </location>
</feature>
<comment type="catalytic activity">
    <reaction evidence="10">
        <text>holo-[cytochrome c] = apo-[cytochrome c] + heme b</text>
        <dbReference type="Rhea" id="RHEA:22648"/>
        <dbReference type="Rhea" id="RHEA-COMP:10725"/>
        <dbReference type="Rhea" id="RHEA-COMP:10726"/>
        <dbReference type="ChEBI" id="CHEBI:29950"/>
        <dbReference type="ChEBI" id="CHEBI:60344"/>
        <dbReference type="ChEBI" id="CHEBI:83739"/>
        <dbReference type="EC" id="4.4.1.17"/>
    </reaction>
</comment>
<comment type="function">
    <text evidence="10">Lyase that catalyzes the covalent linking of the heme group to the cytochrome C apoprotein to produce the mature functional cytochrome.</text>
</comment>
<organism evidence="12 13">
    <name type="scientific">Neodothiora populina</name>
    <dbReference type="NCBI Taxonomy" id="2781224"/>
    <lineage>
        <taxon>Eukaryota</taxon>
        <taxon>Fungi</taxon>
        <taxon>Dikarya</taxon>
        <taxon>Ascomycota</taxon>
        <taxon>Pezizomycotina</taxon>
        <taxon>Dothideomycetes</taxon>
        <taxon>Dothideomycetidae</taxon>
        <taxon>Dothideales</taxon>
        <taxon>Dothioraceae</taxon>
        <taxon>Neodothiora</taxon>
    </lineage>
</organism>
<evidence type="ECO:0000256" key="9">
    <source>
        <dbReference type="ARBA" id="ARBA00023239"/>
    </source>
</evidence>
<evidence type="ECO:0000256" key="1">
    <source>
        <dbReference type="ARBA" id="ARBA00004273"/>
    </source>
</evidence>
<evidence type="ECO:0000256" key="2">
    <source>
        <dbReference type="ARBA" id="ARBA00007255"/>
    </source>
</evidence>
<keyword evidence="3 10" id="KW-0349">Heme</keyword>
<feature type="region of interest" description="Disordered" evidence="11">
    <location>
        <begin position="1"/>
        <end position="55"/>
    </location>
</feature>
<gene>
    <name evidence="12" type="ORF">AAFC00_003854</name>
</gene>
<evidence type="ECO:0000256" key="10">
    <source>
        <dbReference type="RuleBase" id="RU363130"/>
    </source>
</evidence>
<evidence type="ECO:0000313" key="12">
    <source>
        <dbReference type="EMBL" id="KAL1304943.1"/>
    </source>
</evidence>
<feature type="compositionally biased region" description="Basic and acidic residues" evidence="11">
    <location>
        <begin position="7"/>
        <end position="29"/>
    </location>
</feature>
<keyword evidence="7 10" id="KW-0496">Mitochondrion</keyword>
<dbReference type="EMBL" id="JBFMKM010000008">
    <property type="protein sequence ID" value="KAL1304943.1"/>
    <property type="molecule type" value="Genomic_DNA"/>
</dbReference>
<keyword evidence="9 10" id="KW-0456">Lyase</keyword>
<comment type="similarity">
    <text evidence="2 10">Belongs to the cytochrome c-type heme lyase family.</text>
</comment>
<keyword evidence="4 10" id="KW-0479">Metal-binding</keyword>
<reference evidence="12 13" key="1">
    <citation type="submission" date="2024-07" db="EMBL/GenBank/DDBJ databases">
        <title>Draft sequence of the Neodothiora populina.</title>
        <authorList>
            <person name="Drown D.D."/>
            <person name="Schuette U.S."/>
            <person name="Buechlein A.B."/>
            <person name="Rusch D.R."/>
            <person name="Winton L.W."/>
            <person name="Adams G.A."/>
        </authorList>
    </citation>
    <scope>NUCLEOTIDE SEQUENCE [LARGE SCALE GENOMIC DNA]</scope>
    <source>
        <strain evidence="12 13">CPC 39397</strain>
    </source>
</reference>
<keyword evidence="6 10" id="KW-0408">Iron</keyword>
<evidence type="ECO:0000256" key="4">
    <source>
        <dbReference type="ARBA" id="ARBA00022723"/>
    </source>
</evidence>
<dbReference type="PANTHER" id="PTHR12743:SF0">
    <property type="entry name" value="HOLOCYTOCHROME C-TYPE SYNTHASE"/>
    <property type="match status" value="1"/>
</dbReference>
<protein>
    <recommendedName>
        <fullName evidence="10">Holocytochrome c-type synthase</fullName>
        <ecNumber evidence="10">4.4.1.17</ecNumber>
    </recommendedName>
</protein>
<dbReference type="Proteomes" id="UP001562354">
    <property type="component" value="Unassembled WGS sequence"/>
</dbReference>
<proteinExistence type="inferred from homology"/>
<sequence length="271" mass="30061">MSSSDAATERCPVDHKTRQAWLDKAREANAAKTPPPPPPPHATPTNVAVSGPTRWSLDVGREVPIHAPPPAQKPPVRLFKMKGLGTDREVSTIPRAQTTYGHDAATSTHAPANHEQDTGADKESGRWVYPSEQMFFEAMKRKNFDPDTEDMKSIVPIHNAVNERAWVEIKKWEAGRGSEACGGPKLVSFRGDSSALTPRARMNSLLGYTKPFDRHDWVVDRCGTQVEYVIDFYAGKNEGKSGKALNFYLDVRPKFNTLEGVKMRIAHVFGL</sequence>
<evidence type="ECO:0000256" key="7">
    <source>
        <dbReference type="ARBA" id="ARBA00023128"/>
    </source>
</evidence>
<dbReference type="InterPro" id="IPR000511">
    <property type="entry name" value="Holocyt_c/c1_synthase"/>
</dbReference>
<name>A0ABR3PG59_9PEZI</name>
<comment type="caution">
    <text evidence="12">The sequence shown here is derived from an EMBL/GenBank/DDBJ whole genome shotgun (WGS) entry which is preliminary data.</text>
</comment>